<protein>
    <submittedName>
        <fullName evidence="1">Uncharacterized protein</fullName>
    </submittedName>
</protein>
<organism evidence="1 2">
    <name type="scientific">Mesonia maritima</name>
    <dbReference type="NCBI Taxonomy" id="1793873"/>
    <lineage>
        <taxon>Bacteria</taxon>
        <taxon>Pseudomonadati</taxon>
        <taxon>Bacteroidota</taxon>
        <taxon>Flavobacteriia</taxon>
        <taxon>Flavobacteriales</taxon>
        <taxon>Flavobacteriaceae</taxon>
        <taxon>Mesonia</taxon>
    </lineage>
</organism>
<reference evidence="1 2" key="1">
    <citation type="submission" date="2023-07" db="EMBL/GenBank/DDBJ databases">
        <title>Genomic Encyclopedia of Type Strains, Phase IV (KMG-IV): sequencing the most valuable type-strain genomes for metagenomic binning, comparative biology and taxonomic classification.</title>
        <authorList>
            <person name="Goeker M."/>
        </authorList>
    </citation>
    <scope>NUCLEOTIDE SEQUENCE [LARGE SCALE GENOMIC DNA]</scope>
    <source>
        <strain evidence="1 2">DSM 102814</strain>
    </source>
</reference>
<dbReference type="Proteomes" id="UP001257659">
    <property type="component" value="Unassembled WGS sequence"/>
</dbReference>
<dbReference type="EMBL" id="JAVDQA010000004">
    <property type="protein sequence ID" value="MDR6301031.1"/>
    <property type="molecule type" value="Genomic_DNA"/>
</dbReference>
<sequence length="58" mass="6152">MKLKNFIFVIAIAGFLATSCSPQSIDEHTTKENIQGDGAFQPGSTNIDKGDIIIPSNG</sequence>
<evidence type="ECO:0000313" key="2">
    <source>
        <dbReference type="Proteomes" id="UP001257659"/>
    </source>
</evidence>
<gene>
    <name evidence="1" type="ORF">GGR31_001678</name>
</gene>
<evidence type="ECO:0000313" key="1">
    <source>
        <dbReference type="EMBL" id="MDR6301031.1"/>
    </source>
</evidence>
<name>A0ABU1K5Z4_9FLAO</name>
<comment type="caution">
    <text evidence="1">The sequence shown here is derived from an EMBL/GenBank/DDBJ whole genome shotgun (WGS) entry which is preliminary data.</text>
</comment>
<keyword evidence="2" id="KW-1185">Reference proteome</keyword>
<proteinExistence type="predicted"/>
<accession>A0ABU1K5Z4</accession>
<dbReference type="PROSITE" id="PS51257">
    <property type="entry name" value="PROKAR_LIPOPROTEIN"/>
    <property type="match status" value="1"/>
</dbReference>
<dbReference type="RefSeq" id="WP_309728019.1">
    <property type="nucleotide sequence ID" value="NZ_JAVDQA010000004.1"/>
</dbReference>